<keyword evidence="2" id="KW-0349">Heme</keyword>
<evidence type="ECO:0000256" key="4">
    <source>
        <dbReference type="ARBA" id="ARBA00023002"/>
    </source>
</evidence>
<dbReference type="GO" id="GO:0036199">
    <property type="term" value="F:cholest-4-en-3-one 26-monooxygenase activity"/>
    <property type="evidence" value="ECO:0007669"/>
    <property type="project" value="TreeGrafter"/>
</dbReference>
<dbReference type="Pfam" id="PF00067">
    <property type="entry name" value="p450"/>
    <property type="match status" value="1"/>
</dbReference>
<keyword evidence="4" id="KW-0560">Oxidoreductase</keyword>
<accession>A0A919EFS2</accession>
<keyword evidence="6" id="KW-0503">Monooxygenase</keyword>
<sequence>MRESDLLDAAAFAGGVPYDYFRELRARPGLPRAVDAEGRVHWYLVRHADVVRAARDPETFRSAPSTMTSVRQDSTGLPLISFLDAPEHTRLRKRAFKGFTPARLAALEKPVAAVVDRILAEVTAADGFDLAEDVALRLPLEVLTELIGVPAGDREQVIEWTRHTVNLGDPGYHHSTPEKAVAAFGGLMAYFEDLVRQRRKAPGDDLFSVLLGVDREDGGGGGAGLEPEEIALFATTLMGAGGETTYCSLTGGVLALLENPAQLAALCADPSLVPSAVEEIVRWVTPATHFARQVARDTEIGGRRVRAGERVVLWYTSANRDEAVFDRPDRFDVARRPNPHVSFGGGGPHVCIGRGLAALELRLFLTAAAGLLPRLELTGPPVRTATNFMNSYRSVPARFVGQPRRQV</sequence>
<dbReference type="GO" id="GO:0005506">
    <property type="term" value="F:iron ion binding"/>
    <property type="evidence" value="ECO:0007669"/>
    <property type="project" value="InterPro"/>
</dbReference>
<keyword evidence="5" id="KW-0408">Iron</keyword>
<dbReference type="InterPro" id="IPR036396">
    <property type="entry name" value="Cyt_P450_sf"/>
</dbReference>
<dbReference type="FunFam" id="1.10.630.10:FF:000018">
    <property type="entry name" value="Cytochrome P450 monooxygenase"/>
    <property type="match status" value="1"/>
</dbReference>
<dbReference type="RefSeq" id="WP_190132304.1">
    <property type="nucleotide sequence ID" value="NZ_BNBD01000014.1"/>
</dbReference>
<evidence type="ECO:0000256" key="6">
    <source>
        <dbReference type="ARBA" id="ARBA00023033"/>
    </source>
</evidence>
<dbReference type="CDD" id="cd11033">
    <property type="entry name" value="CYP142-like"/>
    <property type="match status" value="1"/>
</dbReference>
<gene>
    <name evidence="7" type="ORF">GCM10010218_53750</name>
</gene>
<dbReference type="AlphaFoldDB" id="A0A919EFS2"/>
<evidence type="ECO:0000313" key="7">
    <source>
        <dbReference type="EMBL" id="GHF65512.1"/>
    </source>
</evidence>
<dbReference type="SUPFAM" id="SSF48264">
    <property type="entry name" value="Cytochrome P450"/>
    <property type="match status" value="1"/>
</dbReference>
<comment type="similarity">
    <text evidence="1">Belongs to the cytochrome P450 family.</text>
</comment>
<dbReference type="PRINTS" id="PR00359">
    <property type="entry name" value="BP450"/>
</dbReference>
<dbReference type="EMBL" id="BNBD01000014">
    <property type="protein sequence ID" value="GHF65512.1"/>
    <property type="molecule type" value="Genomic_DNA"/>
</dbReference>
<reference evidence="7" key="2">
    <citation type="submission" date="2020-09" db="EMBL/GenBank/DDBJ databases">
        <authorList>
            <person name="Sun Q."/>
            <person name="Ohkuma M."/>
        </authorList>
    </citation>
    <scope>NUCLEOTIDE SEQUENCE</scope>
    <source>
        <strain evidence="7">JCM 4059</strain>
    </source>
</reference>
<evidence type="ECO:0000256" key="3">
    <source>
        <dbReference type="ARBA" id="ARBA00022723"/>
    </source>
</evidence>
<keyword evidence="3" id="KW-0479">Metal-binding</keyword>
<evidence type="ECO:0000313" key="8">
    <source>
        <dbReference type="Proteomes" id="UP000638313"/>
    </source>
</evidence>
<dbReference type="InterPro" id="IPR001128">
    <property type="entry name" value="Cyt_P450"/>
</dbReference>
<comment type="caution">
    <text evidence="7">The sequence shown here is derived from an EMBL/GenBank/DDBJ whole genome shotgun (WGS) entry which is preliminary data.</text>
</comment>
<protein>
    <submittedName>
        <fullName evidence="7">Cytochrome P450</fullName>
    </submittedName>
</protein>
<dbReference type="GO" id="GO:0006707">
    <property type="term" value="P:cholesterol catabolic process"/>
    <property type="evidence" value="ECO:0007669"/>
    <property type="project" value="TreeGrafter"/>
</dbReference>
<evidence type="ECO:0000256" key="5">
    <source>
        <dbReference type="ARBA" id="ARBA00023004"/>
    </source>
</evidence>
<dbReference type="Proteomes" id="UP000638313">
    <property type="component" value="Unassembled WGS sequence"/>
</dbReference>
<dbReference type="GO" id="GO:0020037">
    <property type="term" value="F:heme binding"/>
    <property type="evidence" value="ECO:0007669"/>
    <property type="project" value="InterPro"/>
</dbReference>
<keyword evidence="8" id="KW-1185">Reference proteome</keyword>
<organism evidence="7 8">
    <name type="scientific">Streptomyces mashuensis</name>
    <dbReference type="NCBI Taxonomy" id="33904"/>
    <lineage>
        <taxon>Bacteria</taxon>
        <taxon>Bacillati</taxon>
        <taxon>Actinomycetota</taxon>
        <taxon>Actinomycetes</taxon>
        <taxon>Kitasatosporales</taxon>
        <taxon>Streptomycetaceae</taxon>
        <taxon>Streptomyces</taxon>
    </lineage>
</organism>
<proteinExistence type="inferred from homology"/>
<dbReference type="InterPro" id="IPR002397">
    <property type="entry name" value="Cyt_P450_B"/>
</dbReference>
<dbReference type="PANTHER" id="PTHR46696">
    <property type="entry name" value="P450, PUTATIVE (EUROFUNG)-RELATED"/>
    <property type="match status" value="1"/>
</dbReference>
<evidence type="ECO:0000256" key="2">
    <source>
        <dbReference type="ARBA" id="ARBA00022617"/>
    </source>
</evidence>
<name>A0A919EFS2_9ACTN</name>
<dbReference type="Gene3D" id="1.10.630.10">
    <property type="entry name" value="Cytochrome P450"/>
    <property type="match status" value="1"/>
</dbReference>
<dbReference type="PANTHER" id="PTHR46696:SF4">
    <property type="entry name" value="BIOTIN BIOSYNTHESIS CYTOCHROME P450"/>
    <property type="match status" value="1"/>
</dbReference>
<dbReference type="GO" id="GO:0008395">
    <property type="term" value="F:steroid hydroxylase activity"/>
    <property type="evidence" value="ECO:0007669"/>
    <property type="project" value="TreeGrafter"/>
</dbReference>
<reference evidence="7" key="1">
    <citation type="journal article" date="2014" name="Int. J. Syst. Evol. Microbiol.">
        <title>Complete genome sequence of Corynebacterium casei LMG S-19264T (=DSM 44701T), isolated from a smear-ripened cheese.</title>
        <authorList>
            <consortium name="US DOE Joint Genome Institute (JGI-PGF)"/>
            <person name="Walter F."/>
            <person name="Albersmeier A."/>
            <person name="Kalinowski J."/>
            <person name="Ruckert C."/>
        </authorList>
    </citation>
    <scope>NUCLEOTIDE SEQUENCE</scope>
    <source>
        <strain evidence="7">JCM 4059</strain>
    </source>
</reference>
<evidence type="ECO:0000256" key="1">
    <source>
        <dbReference type="ARBA" id="ARBA00010617"/>
    </source>
</evidence>